<dbReference type="EMBL" id="BAEM01000050">
    <property type="protein sequence ID" value="GAC11825.1"/>
    <property type="molecule type" value="Genomic_DNA"/>
</dbReference>
<dbReference type="GO" id="GO:0032259">
    <property type="term" value="P:methylation"/>
    <property type="evidence" value="ECO:0007669"/>
    <property type="project" value="UniProtKB-KW"/>
</dbReference>
<dbReference type="Proteomes" id="UP000006320">
    <property type="component" value="Unassembled WGS sequence"/>
</dbReference>
<sequence length="356" mass="39173">MTSFETVDLFSGVGGLSYGFEKAGFISKYAVEFNSSIAKGYEENFPHSKIINEDINTVNIKSVFGNLNGDKTIIIGGPPCQGFSQKGKRIGLNDERNFLFLKYIECVEVINPIAFVIENVPGLLTNEGGFFLNEIIEKLQGLGYSLFERVLNASDYGVPQNRKRAFIVGLRTENATFTWPTEFGKKVTINDAISDLPILKSGEGSKSAGYRTAPVSDYQVKMRGTVSKVLNHVSTKHSPLVLERLKLIPEDGGRTDLPPEHLTKSTFSGTWCRLPANGIARTITTRFDTPSSGMFTLPRQDRCLTVREAARIQSFPDSFRFPGGKSTQMLQVGNAVPPLLAEAVGKQLMKSLLKMA</sequence>
<evidence type="ECO:0000256" key="5">
    <source>
        <dbReference type="ARBA" id="ARBA00022747"/>
    </source>
</evidence>
<protein>
    <recommendedName>
        <fullName evidence="1">DNA (cytosine-5-)-methyltransferase</fullName>
        <ecNumber evidence="1">2.1.1.37</ecNumber>
    </recommendedName>
</protein>
<evidence type="ECO:0000256" key="1">
    <source>
        <dbReference type="ARBA" id="ARBA00011975"/>
    </source>
</evidence>
<dbReference type="PRINTS" id="PR00105">
    <property type="entry name" value="C5METTRFRASE"/>
</dbReference>
<feature type="active site" evidence="7">
    <location>
        <position position="80"/>
    </location>
</feature>
<comment type="catalytic activity">
    <reaction evidence="6">
        <text>a 2'-deoxycytidine in DNA + S-adenosyl-L-methionine = a 5-methyl-2'-deoxycytidine in DNA + S-adenosyl-L-homocysteine + H(+)</text>
        <dbReference type="Rhea" id="RHEA:13681"/>
        <dbReference type="Rhea" id="RHEA-COMP:11369"/>
        <dbReference type="Rhea" id="RHEA-COMP:11370"/>
        <dbReference type="ChEBI" id="CHEBI:15378"/>
        <dbReference type="ChEBI" id="CHEBI:57856"/>
        <dbReference type="ChEBI" id="CHEBI:59789"/>
        <dbReference type="ChEBI" id="CHEBI:85452"/>
        <dbReference type="ChEBI" id="CHEBI:85454"/>
        <dbReference type="EC" id="2.1.1.37"/>
    </reaction>
</comment>
<comment type="caution">
    <text evidence="9">The sequence shown here is derived from an EMBL/GenBank/DDBJ whole genome shotgun (WGS) entry which is preliminary data.</text>
</comment>
<dbReference type="InterPro" id="IPR050390">
    <property type="entry name" value="C5-Methyltransferase"/>
</dbReference>
<dbReference type="SUPFAM" id="SSF53335">
    <property type="entry name" value="S-adenosyl-L-methionine-dependent methyltransferases"/>
    <property type="match status" value="1"/>
</dbReference>
<dbReference type="CDD" id="cd00315">
    <property type="entry name" value="Cyt_C5_DNA_methylase"/>
    <property type="match status" value="1"/>
</dbReference>
<evidence type="ECO:0000256" key="3">
    <source>
        <dbReference type="ARBA" id="ARBA00022679"/>
    </source>
</evidence>
<evidence type="ECO:0000256" key="6">
    <source>
        <dbReference type="ARBA" id="ARBA00047422"/>
    </source>
</evidence>
<dbReference type="RefSeq" id="WP_007990962.1">
    <property type="nucleotide sequence ID" value="NZ_BAEM01000050.1"/>
</dbReference>
<dbReference type="GO" id="GO:0044027">
    <property type="term" value="P:negative regulation of gene expression via chromosomal CpG island methylation"/>
    <property type="evidence" value="ECO:0007669"/>
    <property type="project" value="TreeGrafter"/>
</dbReference>
<dbReference type="AlphaFoldDB" id="A0AAV3V542"/>
<evidence type="ECO:0000256" key="8">
    <source>
        <dbReference type="RuleBase" id="RU000416"/>
    </source>
</evidence>
<evidence type="ECO:0000256" key="7">
    <source>
        <dbReference type="PROSITE-ProRule" id="PRU01016"/>
    </source>
</evidence>
<keyword evidence="5" id="KW-0680">Restriction system</keyword>
<evidence type="ECO:0000313" key="9">
    <source>
        <dbReference type="EMBL" id="GAC11825.1"/>
    </source>
</evidence>
<dbReference type="InterPro" id="IPR029063">
    <property type="entry name" value="SAM-dependent_MTases_sf"/>
</dbReference>
<dbReference type="GO" id="GO:0003677">
    <property type="term" value="F:DNA binding"/>
    <property type="evidence" value="ECO:0007669"/>
    <property type="project" value="TreeGrafter"/>
</dbReference>
<keyword evidence="3 7" id="KW-0808">Transferase</keyword>
<dbReference type="PROSITE" id="PS51679">
    <property type="entry name" value="SAM_MT_C5"/>
    <property type="match status" value="1"/>
</dbReference>
<accession>A0AAV3V542</accession>
<evidence type="ECO:0000313" key="10">
    <source>
        <dbReference type="Proteomes" id="UP000006320"/>
    </source>
</evidence>
<dbReference type="NCBIfam" id="TIGR00675">
    <property type="entry name" value="dcm"/>
    <property type="match status" value="1"/>
</dbReference>
<dbReference type="GO" id="GO:0009307">
    <property type="term" value="P:DNA restriction-modification system"/>
    <property type="evidence" value="ECO:0007669"/>
    <property type="project" value="UniProtKB-KW"/>
</dbReference>
<keyword evidence="2 7" id="KW-0489">Methyltransferase</keyword>
<reference evidence="9 10" key="1">
    <citation type="journal article" date="2017" name="Antonie Van Leeuwenhoek">
        <title>Rhizobium rhizosphaerae sp. nov., a novel species isolated from rice rhizosphere.</title>
        <authorList>
            <person name="Zhao J.J."/>
            <person name="Zhang J."/>
            <person name="Zhang R.J."/>
            <person name="Zhang C.W."/>
            <person name="Yin H.Q."/>
            <person name="Zhang X.X."/>
        </authorList>
    </citation>
    <scope>NUCLEOTIDE SEQUENCE [LARGE SCALE GENOMIC DNA]</scope>
    <source>
        <strain evidence="9 10">S18K6</strain>
    </source>
</reference>
<dbReference type="Gene3D" id="3.40.50.150">
    <property type="entry name" value="Vaccinia Virus protein VP39"/>
    <property type="match status" value="1"/>
</dbReference>
<proteinExistence type="inferred from homology"/>
<dbReference type="InterPro" id="IPR001525">
    <property type="entry name" value="C5_MeTfrase"/>
</dbReference>
<comment type="similarity">
    <text evidence="7 8">Belongs to the class I-like SAM-binding methyltransferase superfamily. C5-methyltransferase family.</text>
</comment>
<name>A0AAV3V542_9ALTE</name>
<organism evidence="9 10">
    <name type="scientific">Paraglaciecola chathamensis S18K6</name>
    <dbReference type="NCBI Taxonomy" id="1127672"/>
    <lineage>
        <taxon>Bacteria</taxon>
        <taxon>Pseudomonadati</taxon>
        <taxon>Pseudomonadota</taxon>
        <taxon>Gammaproteobacteria</taxon>
        <taxon>Alteromonadales</taxon>
        <taxon>Alteromonadaceae</taxon>
        <taxon>Paraglaciecola</taxon>
    </lineage>
</organism>
<keyword evidence="4 7" id="KW-0949">S-adenosyl-L-methionine</keyword>
<evidence type="ECO:0000256" key="4">
    <source>
        <dbReference type="ARBA" id="ARBA00022691"/>
    </source>
</evidence>
<dbReference type="EC" id="2.1.1.37" evidence="1"/>
<dbReference type="Gene3D" id="3.90.120.10">
    <property type="entry name" value="DNA Methylase, subunit A, domain 2"/>
    <property type="match status" value="1"/>
</dbReference>
<dbReference type="PANTHER" id="PTHR10629">
    <property type="entry name" value="CYTOSINE-SPECIFIC METHYLTRANSFERASE"/>
    <property type="match status" value="1"/>
</dbReference>
<evidence type="ECO:0000256" key="2">
    <source>
        <dbReference type="ARBA" id="ARBA00022603"/>
    </source>
</evidence>
<dbReference type="Pfam" id="PF00145">
    <property type="entry name" value="DNA_methylase"/>
    <property type="match status" value="1"/>
</dbReference>
<dbReference type="GO" id="GO:0003886">
    <property type="term" value="F:DNA (cytosine-5-)-methyltransferase activity"/>
    <property type="evidence" value="ECO:0007669"/>
    <property type="project" value="UniProtKB-EC"/>
</dbReference>
<gene>
    <name evidence="9" type="primary">dcm</name>
    <name evidence="9" type="ORF">GCHA_3895</name>
</gene>
<dbReference type="PANTHER" id="PTHR10629:SF52">
    <property type="entry name" value="DNA (CYTOSINE-5)-METHYLTRANSFERASE 1"/>
    <property type="match status" value="1"/>
</dbReference>